<accession>A0A813GLH2</accession>
<dbReference type="AlphaFoldDB" id="A0A813GLH2"/>
<feature type="transmembrane region" description="Helical" evidence="1">
    <location>
        <begin position="223"/>
        <end position="242"/>
    </location>
</feature>
<dbReference type="Proteomes" id="UP000654075">
    <property type="component" value="Unassembled WGS sequence"/>
</dbReference>
<feature type="transmembrane region" description="Helical" evidence="1">
    <location>
        <begin position="459"/>
        <end position="477"/>
    </location>
</feature>
<evidence type="ECO:0000313" key="3">
    <source>
        <dbReference type="Proteomes" id="UP000654075"/>
    </source>
</evidence>
<keyword evidence="3" id="KW-1185">Reference proteome</keyword>
<feature type="transmembrane region" description="Helical" evidence="1">
    <location>
        <begin position="483"/>
        <end position="499"/>
    </location>
</feature>
<keyword evidence="1" id="KW-1133">Transmembrane helix</keyword>
<protein>
    <submittedName>
        <fullName evidence="2">Uncharacterized protein</fullName>
    </submittedName>
</protein>
<sequence length="525" mass="58691">MICPDAAPALLRREEEALEDDPDDPDLAKRKATTGPISKEWSECLKTGVDDGVIDVGILSRLLTNAPQAAIDLLDALTSTPDVISAEHHPLPIRANIPEEQEACRLSCNYVLEKAWAWDPVKGQGRSWHKELAPLDAKRGHEVVIKVLQLRGILNCGLVHALALSKDQRIFTKLIIHGLLKELWKNFRYIFLLDLAHQVLCILVISYWILFAYNIDTPPVIRGAIWGIVASQGMTETFAFIWTTTVCYNQLGKGRTLSWLARSWFRAAVGISTLLLAIGVDKNFEPGGNSSIVLAVNGLLHWLLLLFELRAFQWTGKRLLPIMKSVMPIAGMLVIMSFISLGFMHAFWALNRGNIDGISVYNIITLLFTGENFLDNTELEELPNKEMFIFLSCAGVFVFLTCTINVFIAVLGDCYDQEQERMICTFLKERASICSGYFLRPKLQVQGFFQLDGSTSRTAWIALLFVVIGLYWGMLTVSNSSGISPWVAATFLAVTIIIVQCRICNFGLRVADLTTLNPKTPNLRR</sequence>
<keyword evidence="1" id="KW-0472">Membrane</keyword>
<dbReference type="OrthoDB" id="447363at2759"/>
<evidence type="ECO:0000313" key="2">
    <source>
        <dbReference type="EMBL" id="CAE8623531.1"/>
    </source>
</evidence>
<feature type="transmembrane region" description="Helical" evidence="1">
    <location>
        <begin position="292"/>
        <end position="309"/>
    </location>
</feature>
<organism evidence="2 3">
    <name type="scientific">Polarella glacialis</name>
    <name type="common">Dinoflagellate</name>
    <dbReference type="NCBI Taxonomy" id="89957"/>
    <lineage>
        <taxon>Eukaryota</taxon>
        <taxon>Sar</taxon>
        <taxon>Alveolata</taxon>
        <taxon>Dinophyceae</taxon>
        <taxon>Suessiales</taxon>
        <taxon>Suessiaceae</taxon>
        <taxon>Polarella</taxon>
    </lineage>
</organism>
<proteinExistence type="predicted"/>
<comment type="caution">
    <text evidence="2">The sequence shown here is derived from an EMBL/GenBank/DDBJ whole genome shotgun (WGS) entry which is preliminary data.</text>
</comment>
<gene>
    <name evidence="2" type="ORF">PGLA1383_LOCUS40795</name>
</gene>
<feature type="transmembrane region" description="Helical" evidence="1">
    <location>
        <begin position="329"/>
        <end position="350"/>
    </location>
</feature>
<dbReference type="EMBL" id="CAJNNV010028189">
    <property type="protein sequence ID" value="CAE8623531.1"/>
    <property type="molecule type" value="Genomic_DNA"/>
</dbReference>
<feature type="transmembrane region" description="Helical" evidence="1">
    <location>
        <begin position="387"/>
        <end position="412"/>
    </location>
</feature>
<feature type="transmembrane region" description="Helical" evidence="1">
    <location>
        <begin position="189"/>
        <end position="211"/>
    </location>
</feature>
<feature type="transmembrane region" description="Helical" evidence="1">
    <location>
        <begin position="263"/>
        <end position="280"/>
    </location>
</feature>
<evidence type="ECO:0000256" key="1">
    <source>
        <dbReference type="SAM" id="Phobius"/>
    </source>
</evidence>
<keyword evidence="1" id="KW-0812">Transmembrane</keyword>
<reference evidence="2" key="1">
    <citation type="submission" date="2021-02" db="EMBL/GenBank/DDBJ databases">
        <authorList>
            <person name="Dougan E. K."/>
            <person name="Rhodes N."/>
            <person name="Thang M."/>
            <person name="Chan C."/>
        </authorList>
    </citation>
    <scope>NUCLEOTIDE SEQUENCE</scope>
</reference>
<name>A0A813GLH2_POLGL</name>